<dbReference type="Gene3D" id="3.40.30.10">
    <property type="entry name" value="Glutaredoxin"/>
    <property type="match status" value="1"/>
</dbReference>
<dbReference type="SUPFAM" id="SSF52833">
    <property type="entry name" value="Thioredoxin-like"/>
    <property type="match status" value="1"/>
</dbReference>
<comment type="similarity">
    <text evidence="1 3">Belongs to the short-chain dehydrogenases/reductases (SDR) family.</text>
</comment>
<dbReference type="SUPFAM" id="SSF51735">
    <property type="entry name" value="NAD(P)-binding Rossmann-fold domains"/>
    <property type="match status" value="1"/>
</dbReference>
<dbReference type="InterPro" id="IPR036249">
    <property type="entry name" value="Thioredoxin-like_sf"/>
</dbReference>
<evidence type="ECO:0000256" key="1">
    <source>
        <dbReference type="ARBA" id="ARBA00006484"/>
    </source>
</evidence>
<dbReference type="InterPro" id="IPR040079">
    <property type="entry name" value="Glutathione_S-Trfase"/>
</dbReference>
<evidence type="ECO:0000259" key="4">
    <source>
        <dbReference type="PROSITE" id="PS50404"/>
    </source>
</evidence>
<dbReference type="Pfam" id="PF00106">
    <property type="entry name" value="adh_short"/>
    <property type="match status" value="1"/>
</dbReference>
<dbReference type="GO" id="GO:0005811">
    <property type="term" value="C:lipid droplet"/>
    <property type="evidence" value="ECO:0007669"/>
    <property type="project" value="TreeGrafter"/>
</dbReference>
<gene>
    <name evidence="6" type="ORF">BLS_000192</name>
</gene>
<feature type="domain" description="GST N-terminal" evidence="4">
    <location>
        <begin position="164"/>
        <end position="243"/>
    </location>
</feature>
<dbReference type="SUPFAM" id="SSF47616">
    <property type="entry name" value="GST C-terminal domain-like"/>
    <property type="match status" value="1"/>
</dbReference>
<dbReference type="SFLD" id="SFLDS00019">
    <property type="entry name" value="Glutathione_Transferase_(cytos"/>
    <property type="match status" value="1"/>
</dbReference>
<evidence type="ECO:0000313" key="7">
    <source>
        <dbReference type="Proteomes" id="UP000433883"/>
    </source>
</evidence>
<keyword evidence="2" id="KW-0560">Oxidoreductase</keyword>
<protein>
    <recommendedName>
        <fullName evidence="8">Glutathione S-transferase</fullName>
    </recommendedName>
</protein>
<dbReference type="Pfam" id="PF13410">
    <property type="entry name" value="GST_C_2"/>
    <property type="match status" value="1"/>
</dbReference>
<dbReference type="GO" id="GO:0006654">
    <property type="term" value="P:phosphatidic acid biosynthetic process"/>
    <property type="evidence" value="ECO:0007669"/>
    <property type="project" value="TreeGrafter"/>
</dbReference>
<name>A0A8H3UX44_VENIN</name>
<dbReference type="PROSITE" id="PS50404">
    <property type="entry name" value="GST_NTER"/>
    <property type="match status" value="1"/>
</dbReference>
<sequence>MAQIKIGSSLTFQNSILVNNAGGGVPTTPLAEADLNAGRRMFEVNFWGVLSMVQAFRPSLVKAQGTIVNIGSVGAIMRTPYLALYDSSKAAITMASETMRLQLKPLRIDVITTMVGMVESKFHDKPGRAAAQRRFALQENFSVNLVDDILAGKGGKVFPLSLLRRELEIDTQSSPYARKIRIALAEKGIPFHLQIEVPWNSTTQTKLHNPLEKLPVLIPDNGPAVYESYFILEWIEHTYPTPPLYPKEKGKELRAKQVQVVADGICDAAVLLFFEKQRSQPSEEWMARQRRKIDGGLEALNAWVGEKRYIIDDEFGLADVAAGAVLGYLKVRYQELDLGKKWPGLKKYSDGLEGRESFKGSVPSPQVISDKIV</sequence>
<feature type="domain" description="GST C-terminal" evidence="5">
    <location>
        <begin position="247"/>
        <end position="373"/>
    </location>
</feature>
<dbReference type="GO" id="GO:0004806">
    <property type="term" value="F:triacylglycerol lipase activity"/>
    <property type="evidence" value="ECO:0007669"/>
    <property type="project" value="TreeGrafter"/>
</dbReference>
<proteinExistence type="inferred from homology"/>
<dbReference type="PRINTS" id="PR00080">
    <property type="entry name" value="SDRFAMILY"/>
</dbReference>
<evidence type="ECO:0000256" key="3">
    <source>
        <dbReference type="RuleBase" id="RU000363"/>
    </source>
</evidence>
<dbReference type="InterPro" id="IPR002347">
    <property type="entry name" value="SDR_fam"/>
</dbReference>
<dbReference type="Gene3D" id="3.40.50.720">
    <property type="entry name" value="NAD(P)-binding Rossmann-like Domain"/>
    <property type="match status" value="1"/>
</dbReference>
<dbReference type="InterPro" id="IPR010987">
    <property type="entry name" value="Glutathione-S-Trfase_C-like"/>
</dbReference>
<dbReference type="PANTHER" id="PTHR44169:SF6">
    <property type="entry name" value="NADPH-DEPENDENT 1-ACYLDIHYDROXYACETONE PHOSPHATE REDUCTASE"/>
    <property type="match status" value="1"/>
</dbReference>
<evidence type="ECO:0008006" key="8">
    <source>
        <dbReference type="Google" id="ProtNLM"/>
    </source>
</evidence>
<dbReference type="GO" id="GO:0000140">
    <property type="term" value="F:acylglycerone-phosphate reductase (NADP+) activity"/>
    <property type="evidence" value="ECO:0007669"/>
    <property type="project" value="TreeGrafter"/>
</dbReference>
<organism evidence="6 7">
    <name type="scientific">Venturia inaequalis</name>
    <name type="common">Apple scab fungus</name>
    <dbReference type="NCBI Taxonomy" id="5025"/>
    <lineage>
        <taxon>Eukaryota</taxon>
        <taxon>Fungi</taxon>
        <taxon>Dikarya</taxon>
        <taxon>Ascomycota</taxon>
        <taxon>Pezizomycotina</taxon>
        <taxon>Dothideomycetes</taxon>
        <taxon>Pleosporomycetidae</taxon>
        <taxon>Venturiales</taxon>
        <taxon>Venturiaceae</taxon>
        <taxon>Venturia</taxon>
    </lineage>
</organism>
<evidence type="ECO:0000313" key="6">
    <source>
        <dbReference type="EMBL" id="KAE9978917.1"/>
    </source>
</evidence>
<dbReference type="GO" id="GO:0005783">
    <property type="term" value="C:endoplasmic reticulum"/>
    <property type="evidence" value="ECO:0007669"/>
    <property type="project" value="TreeGrafter"/>
</dbReference>
<dbReference type="CDD" id="cd03205">
    <property type="entry name" value="GST_C_6"/>
    <property type="match status" value="1"/>
</dbReference>
<evidence type="ECO:0000259" key="5">
    <source>
        <dbReference type="PROSITE" id="PS50405"/>
    </source>
</evidence>
<accession>A0A8H3UX44</accession>
<dbReference type="EMBL" id="WNWQ01000102">
    <property type="protein sequence ID" value="KAE9978917.1"/>
    <property type="molecule type" value="Genomic_DNA"/>
</dbReference>
<dbReference type="PANTHER" id="PTHR44169">
    <property type="entry name" value="NADPH-DEPENDENT 1-ACYLDIHYDROXYACETONE PHOSPHATE REDUCTASE"/>
    <property type="match status" value="1"/>
</dbReference>
<reference evidence="6 7" key="1">
    <citation type="submission" date="2019-11" db="EMBL/GenBank/DDBJ databases">
        <title>Venturia inaequalis Genome Resource.</title>
        <authorList>
            <person name="Lichtner F.J."/>
        </authorList>
    </citation>
    <scope>NUCLEOTIDE SEQUENCE [LARGE SCALE GENOMIC DNA]</scope>
    <source>
        <strain evidence="6">Bline_iso_100314</strain>
    </source>
</reference>
<dbReference type="GO" id="GO:0019433">
    <property type="term" value="P:triglyceride catabolic process"/>
    <property type="evidence" value="ECO:0007669"/>
    <property type="project" value="TreeGrafter"/>
</dbReference>
<dbReference type="Gene3D" id="1.20.1050.10">
    <property type="match status" value="1"/>
</dbReference>
<dbReference type="Proteomes" id="UP000433883">
    <property type="component" value="Unassembled WGS sequence"/>
</dbReference>
<comment type="caution">
    <text evidence="6">The sequence shown here is derived from an EMBL/GenBank/DDBJ whole genome shotgun (WGS) entry which is preliminary data.</text>
</comment>
<dbReference type="InterPro" id="IPR004045">
    <property type="entry name" value="Glutathione_S-Trfase_N"/>
</dbReference>
<dbReference type="AlphaFoldDB" id="A0A8H3UX44"/>
<evidence type="ECO:0000256" key="2">
    <source>
        <dbReference type="ARBA" id="ARBA00023002"/>
    </source>
</evidence>
<dbReference type="Pfam" id="PF13409">
    <property type="entry name" value="GST_N_2"/>
    <property type="match status" value="1"/>
</dbReference>
<dbReference type="InterPro" id="IPR036282">
    <property type="entry name" value="Glutathione-S-Trfase_C_sf"/>
</dbReference>
<dbReference type="InterPro" id="IPR036291">
    <property type="entry name" value="NAD(P)-bd_dom_sf"/>
</dbReference>
<dbReference type="PRINTS" id="PR00081">
    <property type="entry name" value="GDHRDH"/>
</dbReference>
<dbReference type="PROSITE" id="PS50405">
    <property type="entry name" value="GST_CTER"/>
    <property type="match status" value="1"/>
</dbReference>